<proteinExistence type="inferred from homology"/>
<sequence length="282" mass="33080">MKSILLPTDFSENSWNAIQYALRFFEKFNCHFYILHVNRLNNLASDTSYIIAPEVIEEVQTKLAKKQLREFLKRISKELPHNKKHKFYTLTDYNFFIESIRNQIEEKNIDMIVIGTKGASGLKKYIIGSNTGDVITKVSCTTLVVPENAKFNNVKEIAFPTDLSISYPIQTLEPISEVLEEFDSFLRILHISKKEEDLNIDQIKYKELLEDYFFNNNYSFHFLTNDDIEDAVQCFVQSRDIDMIAMVAKNLNYFQRILFMPTVEEISYHTDVPFLVLHEQQN</sequence>
<dbReference type="Gene3D" id="3.40.50.620">
    <property type="entry name" value="HUPs"/>
    <property type="match status" value="2"/>
</dbReference>
<dbReference type="OrthoDB" id="9788959at2"/>
<dbReference type="Proteomes" id="UP000307657">
    <property type="component" value="Unassembled WGS sequence"/>
</dbReference>
<reference evidence="3 4" key="1">
    <citation type="submission" date="2019-04" db="EMBL/GenBank/DDBJ databases">
        <title>Lacinutrix sp. nov., isolated from marine water.</title>
        <authorList>
            <person name="Kim W."/>
        </authorList>
    </citation>
    <scope>NUCLEOTIDE SEQUENCE [LARGE SCALE GENOMIC DNA]</scope>
    <source>
        <strain evidence="3 4">CAU 1491</strain>
    </source>
</reference>
<dbReference type="SUPFAM" id="SSF52402">
    <property type="entry name" value="Adenine nucleotide alpha hydrolases-like"/>
    <property type="match status" value="2"/>
</dbReference>
<organism evidence="3 4">
    <name type="scientific">Pontimicrobium aquaticum</name>
    <dbReference type="NCBI Taxonomy" id="2565367"/>
    <lineage>
        <taxon>Bacteria</taxon>
        <taxon>Pseudomonadati</taxon>
        <taxon>Bacteroidota</taxon>
        <taxon>Flavobacteriia</taxon>
        <taxon>Flavobacteriales</taxon>
        <taxon>Flavobacteriaceae</taxon>
        <taxon>Pontimicrobium</taxon>
    </lineage>
</organism>
<name>A0A4U0EWQ4_9FLAO</name>
<evidence type="ECO:0000259" key="2">
    <source>
        <dbReference type="Pfam" id="PF00582"/>
    </source>
</evidence>
<dbReference type="PANTHER" id="PTHR46268:SF22">
    <property type="entry name" value="SENSOR PROTEIN KDPD-RELATED"/>
    <property type="match status" value="1"/>
</dbReference>
<dbReference type="RefSeq" id="WP_136842818.1">
    <property type="nucleotide sequence ID" value="NZ_SUPL01000004.1"/>
</dbReference>
<dbReference type="PRINTS" id="PR01438">
    <property type="entry name" value="UNVRSLSTRESS"/>
</dbReference>
<protein>
    <submittedName>
        <fullName evidence="3">Universal stress protein</fullName>
    </submittedName>
</protein>
<dbReference type="InterPro" id="IPR006015">
    <property type="entry name" value="Universal_stress_UspA"/>
</dbReference>
<dbReference type="CDD" id="cd00293">
    <property type="entry name" value="USP-like"/>
    <property type="match status" value="1"/>
</dbReference>
<gene>
    <name evidence="3" type="ORF">E5167_07840</name>
</gene>
<dbReference type="EMBL" id="SUPL01000004">
    <property type="protein sequence ID" value="TJY35774.1"/>
    <property type="molecule type" value="Genomic_DNA"/>
</dbReference>
<evidence type="ECO:0000313" key="3">
    <source>
        <dbReference type="EMBL" id="TJY35774.1"/>
    </source>
</evidence>
<dbReference type="InterPro" id="IPR006016">
    <property type="entry name" value="UspA"/>
</dbReference>
<comment type="similarity">
    <text evidence="1">Belongs to the universal stress protein A family.</text>
</comment>
<dbReference type="AlphaFoldDB" id="A0A4U0EWQ4"/>
<dbReference type="Pfam" id="PF00582">
    <property type="entry name" value="Usp"/>
    <property type="match status" value="1"/>
</dbReference>
<dbReference type="PANTHER" id="PTHR46268">
    <property type="entry name" value="STRESS RESPONSE PROTEIN NHAX"/>
    <property type="match status" value="1"/>
</dbReference>
<dbReference type="InterPro" id="IPR014729">
    <property type="entry name" value="Rossmann-like_a/b/a_fold"/>
</dbReference>
<accession>A0A4U0EWQ4</accession>
<keyword evidence="4" id="KW-1185">Reference proteome</keyword>
<comment type="caution">
    <text evidence="3">The sequence shown here is derived from an EMBL/GenBank/DDBJ whole genome shotgun (WGS) entry which is preliminary data.</text>
</comment>
<evidence type="ECO:0000256" key="1">
    <source>
        <dbReference type="ARBA" id="ARBA00008791"/>
    </source>
</evidence>
<feature type="domain" description="UspA" evidence="2">
    <location>
        <begin position="1"/>
        <end position="146"/>
    </location>
</feature>
<evidence type="ECO:0000313" key="4">
    <source>
        <dbReference type="Proteomes" id="UP000307657"/>
    </source>
</evidence>